<evidence type="ECO:0000256" key="2">
    <source>
        <dbReference type="ARBA" id="ARBA00005695"/>
    </source>
</evidence>
<dbReference type="KEGG" id="jag:GJA_4300"/>
<dbReference type="GO" id="GO:0043190">
    <property type="term" value="C:ATP-binding cassette (ABC) transporter complex"/>
    <property type="evidence" value="ECO:0007669"/>
    <property type="project" value="InterPro"/>
</dbReference>
<keyword evidence="3" id="KW-0813">Transport</keyword>
<evidence type="ECO:0000256" key="3">
    <source>
        <dbReference type="ARBA" id="ARBA00022448"/>
    </source>
</evidence>
<feature type="chain" id="PRO_5004798240" evidence="5">
    <location>
        <begin position="25"/>
        <end position="610"/>
    </location>
</feature>
<dbReference type="PATRIC" id="fig|1349767.4.peg.863"/>
<keyword evidence="8" id="KW-1185">Reference proteome</keyword>
<dbReference type="GO" id="GO:1904680">
    <property type="term" value="F:peptide transmembrane transporter activity"/>
    <property type="evidence" value="ECO:0007669"/>
    <property type="project" value="TreeGrafter"/>
</dbReference>
<dbReference type="Proteomes" id="UP000027604">
    <property type="component" value="Chromosome I"/>
</dbReference>
<evidence type="ECO:0000259" key="6">
    <source>
        <dbReference type="Pfam" id="PF00496"/>
    </source>
</evidence>
<dbReference type="InterPro" id="IPR039424">
    <property type="entry name" value="SBP_5"/>
</dbReference>
<dbReference type="InterPro" id="IPR000914">
    <property type="entry name" value="SBP_5_dom"/>
</dbReference>
<dbReference type="Gene3D" id="3.10.105.10">
    <property type="entry name" value="Dipeptide-binding Protein, Domain 3"/>
    <property type="match status" value="1"/>
</dbReference>
<dbReference type="PIRSF" id="PIRSF002741">
    <property type="entry name" value="MppA"/>
    <property type="match status" value="1"/>
</dbReference>
<evidence type="ECO:0000256" key="5">
    <source>
        <dbReference type="SAM" id="SignalP"/>
    </source>
</evidence>
<dbReference type="GO" id="GO:0015833">
    <property type="term" value="P:peptide transport"/>
    <property type="evidence" value="ECO:0007669"/>
    <property type="project" value="TreeGrafter"/>
</dbReference>
<feature type="domain" description="Solute-binding protein family 5" evidence="6">
    <location>
        <begin position="79"/>
        <end position="515"/>
    </location>
</feature>
<dbReference type="eggNOG" id="COG4166">
    <property type="taxonomic scope" value="Bacteria"/>
</dbReference>
<dbReference type="PANTHER" id="PTHR30290">
    <property type="entry name" value="PERIPLASMIC BINDING COMPONENT OF ABC TRANSPORTER"/>
    <property type="match status" value="1"/>
</dbReference>
<keyword evidence="4 5" id="KW-0732">Signal</keyword>
<dbReference type="Pfam" id="PF00496">
    <property type="entry name" value="SBP_bac_5"/>
    <property type="match status" value="1"/>
</dbReference>
<proteinExistence type="inferred from homology"/>
<gene>
    <name evidence="7" type="ORF">GJA_4300</name>
</gene>
<dbReference type="EMBL" id="HG322949">
    <property type="protein sequence ID" value="CDG84908.1"/>
    <property type="molecule type" value="Genomic_DNA"/>
</dbReference>
<evidence type="ECO:0000256" key="4">
    <source>
        <dbReference type="ARBA" id="ARBA00022729"/>
    </source>
</evidence>
<comment type="similarity">
    <text evidence="2">Belongs to the bacterial solute-binding protein 5 family.</text>
</comment>
<organism evidence="7 8">
    <name type="scientific">Janthinobacterium agaricidamnosum NBRC 102515 = DSM 9628</name>
    <dbReference type="NCBI Taxonomy" id="1349767"/>
    <lineage>
        <taxon>Bacteria</taxon>
        <taxon>Pseudomonadati</taxon>
        <taxon>Pseudomonadota</taxon>
        <taxon>Betaproteobacteria</taxon>
        <taxon>Burkholderiales</taxon>
        <taxon>Oxalobacteraceae</taxon>
        <taxon>Janthinobacterium</taxon>
    </lineage>
</organism>
<dbReference type="PANTHER" id="PTHR30290:SF10">
    <property type="entry name" value="PERIPLASMIC OLIGOPEPTIDE-BINDING PROTEIN-RELATED"/>
    <property type="match status" value="1"/>
</dbReference>
<dbReference type="SUPFAM" id="SSF53850">
    <property type="entry name" value="Periplasmic binding protein-like II"/>
    <property type="match status" value="1"/>
</dbReference>
<name>W0VC27_9BURK</name>
<dbReference type="STRING" id="1349767.GJA_4300"/>
<evidence type="ECO:0000313" key="8">
    <source>
        <dbReference type="Proteomes" id="UP000027604"/>
    </source>
</evidence>
<dbReference type="Gene3D" id="3.40.190.10">
    <property type="entry name" value="Periplasmic binding protein-like II"/>
    <property type="match status" value="1"/>
</dbReference>
<dbReference type="AlphaFoldDB" id="W0VC27"/>
<dbReference type="HOGENOM" id="CLU_017028_6_0_4"/>
<dbReference type="GO" id="GO:0030288">
    <property type="term" value="C:outer membrane-bounded periplasmic space"/>
    <property type="evidence" value="ECO:0007669"/>
    <property type="project" value="UniProtKB-ARBA"/>
</dbReference>
<dbReference type="OrthoDB" id="9801912at2"/>
<accession>W0VC27</accession>
<feature type="signal peptide" evidence="5">
    <location>
        <begin position="1"/>
        <end position="24"/>
    </location>
</feature>
<evidence type="ECO:0000313" key="7">
    <source>
        <dbReference type="EMBL" id="CDG84908.1"/>
    </source>
</evidence>
<comment type="subcellular location">
    <subcellularLocation>
        <location evidence="1">Cell envelope</location>
    </subcellularLocation>
</comment>
<sequence>MKSPWMRRLALAGCVGLTAMPTLAAASPAPAPLKVLHYILPAAETGLDPATSNDESSLVIEHAIFDTLYTYDYLARPVKVIPQAAAAMPDISADGKTYTIRLKKGMLFTPDPAFKGKRRTLTMADFVYSWKRLSDPRLFSPNSTLLQDAVLGLDELVADARKNKKFSYDKNVAGFELLDPYTLRIHLKQANFNFALLLAQVPAAALAREVVERYGDVKGAVGSNPVGTSFYKLGEWVRGSRIVLDENTDHLPETWDVAPGADPDDQRIVSQMKGKRMPQIGRIDISIQTEGQSGWLSFQSGAADLFALHGELAAKALQDGKLRPELAARGVQLSRFLAPTINAYYWNMKDPVVGGFSKEKIALRRAMAMAYDVNQEIRIALRGEGQRQDHPVAPGMTGYDPDYTSVLQYDPVLANKLLDRFGYKKGPDGWRTLPDGKPLLIHFSSVSSSAGVLRAELWRKAYTALGIQMETELKTVGDLIEELKNCKSQAFYAPMAADTPDGDSFMQSFYGPNSYQSNNNCYQDAQYDQWYVASQTLPAGPERAALYRQMARRLEVTGGVLIGYASVSNVLAQKNVLGYKKHPFLLEEWRYIDIDSQSTPARGMSPAPAR</sequence>
<reference evidence="7 8" key="1">
    <citation type="journal article" date="2015" name="Genome Announc.">
        <title>Genome Sequence of Mushroom Soft-Rot Pathogen Janthinobacterium agaricidamnosum.</title>
        <authorList>
            <person name="Graupner K."/>
            <person name="Lackner G."/>
            <person name="Hertweck C."/>
        </authorList>
    </citation>
    <scope>NUCLEOTIDE SEQUENCE [LARGE SCALE GENOMIC DNA]</scope>
    <source>
        <strain evidence="8">NBRC 102515 / DSM 9628</strain>
    </source>
</reference>
<dbReference type="InterPro" id="IPR030678">
    <property type="entry name" value="Peptide/Ni-bd"/>
</dbReference>
<dbReference type="RefSeq" id="WP_144241602.1">
    <property type="nucleotide sequence ID" value="NZ_BCTH01000074.1"/>
</dbReference>
<evidence type="ECO:0000256" key="1">
    <source>
        <dbReference type="ARBA" id="ARBA00004196"/>
    </source>
</evidence>
<protein>
    <submittedName>
        <fullName evidence="7">Bacterial extracellular solute-binding s, 5 Middle family protein</fullName>
    </submittedName>
</protein>